<keyword evidence="2" id="KW-0804">Transcription</keyword>
<evidence type="ECO:0000256" key="1">
    <source>
        <dbReference type="ARBA" id="ARBA00004123"/>
    </source>
</evidence>
<evidence type="ECO:0000256" key="3">
    <source>
        <dbReference type="ARBA" id="ARBA00023242"/>
    </source>
</evidence>
<feature type="region of interest" description="Disordered" evidence="4">
    <location>
        <begin position="455"/>
        <end position="484"/>
    </location>
</feature>
<accession>A0A183L9G4</accession>
<dbReference type="SMART" id="SM01076">
    <property type="entry name" value="CG-1"/>
    <property type="match status" value="1"/>
</dbReference>
<dbReference type="GO" id="GO:0006357">
    <property type="term" value="P:regulation of transcription by RNA polymerase II"/>
    <property type="evidence" value="ECO:0007669"/>
    <property type="project" value="TreeGrafter"/>
</dbReference>
<dbReference type="PROSITE" id="PS51437">
    <property type="entry name" value="CG_1"/>
    <property type="match status" value="1"/>
</dbReference>
<dbReference type="Pfam" id="PF03859">
    <property type="entry name" value="CG-1"/>
    <property type="match status" value="1"/>
</dbReference>
<feature type="region of interest" description="Disordered" evidence="4">
    <location>
        <begin position="356"/>
        <end position="384"/>
    </location>
</feature>
<keyword evidence="3" id="KW-0539">Nucleus</keyword>
<dbReference type="PANTHER" id="PTHR23335:SF1">
    <property type="entry name" value="CALMODULIN-BINDING TRANSCRIPTION ACTIVATOR, ISOFORM F"/>
    <property type="match status" value="1"/>
</dbReference>
<proteinExistence type="predicted"/>
<protein>
    <submittedName>
        <fullName evidence="5">Uncharacterized protein</fullName>
    </submittedName>
</protein>
<dbReference type="GO" id="GO:0005634">
    <property type="term" value="C:nucleus"/>
    <property type="evidence" value="ECO:0007669"/>
    <property type="project" value="UniProtKB-SubCell"/>
</dbReference>
<feature type="compositionally biased region" description="Low complexity" evidence="4">
    <location>
        <begin position="361"/>
        <end position="375"/>
    </location>
</feature>
<evidence type="ECO:0000313" key="6">
    <source>
        <dbReference type="Proteomes" id="UP000277204"/>
    </source>
</evidence>
<name>A0A183L9G4_9TREM</name>
<evidence type="ECO:0000256" key="4">
    <source>
        <dbReference type="SAM" id="MobiDB-lite"/>
    </source>
</evidence>
<dbReference type="Proteomes" id="UP000277204">
    <property type="component" value="Unassembled WGS sequence"/>
</dbReference>
<dbReference type="InterPro" id="IPR005559">
    <property type="entry name" value="CG-1_dom"/>
</dbReference>
<dbReference type="GO" id="GO:0003690">
    <property type="term" value="F:double-stranded DNA binding"/>
    <property type="evidence" value="ECO:0007669"/>
    <property type="project" value="TreeGrafter"/>
</dbReference>
<keyword evidence="6" id="KW-1185">Reference proteome</keyword>
<evidence type="ECO:0000313" key="5">
    <source>
        <dbReference type="EMBL" id="VDO48279.1"/>
    </source>
</evidence>
<reference evidence="5 6" key="1">
    <citation type="submission" date="2018-11" db="EMBL/GenBank/DDBJ databases">
        <authorList>
            <consortium name="Pathogen Informatics"/>
        </authorList>
    </citation>
    <scope>NUCLEOTIDE SEQUENCE [LARGE SCALE GENOMIC DNA]</scope>
    <source>
        <strain evidence="5 6">Zambia</strain>
    </source>
</reference>
<feature type="compositionally biased region" description="Low complexity" evidence="4">
    <location>
        <begin position="468"/>
        <end position="484"/>
    </location>
</feature>
<dbReference type="AlphaFoldDB" id="A0A183L9G4"/>
<evidence type="ECO:0000256" key="2">
    <source>
        <dbReference type="ARBA" id="ARBA00023163"/>
    </source>
</evidence>
<dbReference type="GO" id="GO:0003712">
    <property type="term" value="F:transcription coregulator activity"/>
    <property type="evidence" value="ECO:0007669"/>
    <property type="project" value="TreeGrafter"/>
</dbReference>
<comment type="subcellular location">
    <subcellularLocation>
        <location evidence="1">Nucleus</location>
    </subcellularLocation>
</comment>
<dbReference type="PANTHER" id="PTHR23335">
    <property type="entry name" value="CALMODULIN-BINDING TRANSCRIPTION ACTIVATOR CAMTA"/>
    <property type="match status" value="1"/>
</dbReference>
<dbReference type="EMBL" id="UZAI01000083">
    <property type="protein sequence ID" value="VDO48279.1"/>
    <property type="molecule type" value="Genomic_DNA"/>
</dbReference>
<gene>
    <name evidence="5" type="ORF">SMRZ_LOCUS439</name>
</gene>
<organism evidence="5 6">
    <name type="scientific">Schistosoma margrebowiei</name>
    <dbReference type="NCBI Taxonomy" id="48269"/>
    <lineage>
        <taxon>Eukaryota</taxon>
        <taxon>Metazoa</taxon>
        <taxon>Spiralia</taxon>
        <taxon>Lophotrochozoa</taxon>
        <taxon>Platyhelminthes</taxon>
        <taxon>Trematoda</taxon>
        <taxon>Digenea</taxon>
        <taxon>Strigeidida</taxon>
        <taxon>Schistosomatoidea</taxon>
        <taxon>Schistosomatidae</taxon>
        <taxon>Schistosoma</taxon>
    </lineage>
</organism>
<sequence length="696" mass="78721">MKSQSSEFSPDYLPISYNNIHKSSVSAINTTHHGDNNNSNSNNNVLAFNQCSSDIPQPLSNLVIPSVCIARKLIWCNQKEVAELLLGACVHPNWLSSVIQVRPRNGSIIFYRRELATVARKQDGYLWKKKPNRRTTKEVHMVLKVQGIENPSIVLFHYLNVPLLTHENKLCLPLPNLSENDRDELTYAQLVEQLVNMFNNFPKHIMKPGVDQILNFDLNFSNLIQILSDHIWNSSMNPNSPPSSSLSFLSDNPYRNITSSNVVKSLSSLQSDINHHHHPHTAVFLLITPKLNDNYQTNLELVFSNNKSCRTNPHTRNIRGYQFSDIINNNNNENNNDSIPFVFSSSKPINRYCQNNETSKYDNNNNINTKSNDNNPDSEVEASSTVNQLLFPNDNNNSNSVESNNLLSDVVINWANDYPYSLSLTMNNFENFNTTKSIESNDSSDHQNVNDVVNHNHQSVNTGGSPHSNDNITTTSTTNANNSNNDYFHTNEEEEVVVVEDPTSITPIEIGYSDELINFTDLIITSTSTPSPFISTYTDEDLGLLSNELITDNNLLGNDFTQITTSTTAIKPTSEIINNDCNDWCCVTEQHQSNHKFFSKEHVSSELSSSNFNVHTITNNGRYAVQINHVNIDKEEINNNRFNNPISEIDGNLNIETCKNIYSPNHRLLLTTNVYEPEKNEVSDKANILSRTKFSY</sequence>